<sequence>MAEDTRTLRGGLPFYGFDVGILLLNNDTPRPVGDIGHAATWGFPVLYEVVAPAAPDLVVERAAEGLLPDFMAGARRLERAGVRAITTACGFLAIYQQELAEAVNVPVATSSLLQIPQALRLISPGRRVCVLTINASTLDHRHFAGAGVGPELLDRITVVGLEKSRHLYPALIQGARMLDVAAAEREMVDAATRAVEEDESIGAFVVECTNMPPYSAAVRAATGRPVWDVVTLVHSLHSAVVRS</sequence>
<dbReference type="Gene3D" id="3.40.50.1860">
    <property type="match status" value="1"/>
</dbReference>
<name>A0A931EWF8_9ACTN</name>
<dbReference type="Proteomes" id="UP000605361">
    <property type="component" value="Unassembled WGS sequence"/>
</dbReference>
<organism evidence="1 2">
    <name type="scientific">Nonomuraea cypriaca</name>
    <dbReference type="NCBI Taxonomy" id="1187855"/>
    <lineage>
        <taxon>Bacteria</taxon>
        <taxon>Bacillati</taxon>
        <taxon>Actinomycetota</taxon>
        <taxon>Actinomycetes</taxon>
        <taxon>Streptosporangiales</taxon>
        <taxon>Streptosporangiaceae</taxon>
        <taxon>Nonomuraea</taxon>
    </lineage>
</organism>
<dbReference type="Pfam" id="PF01177">
    <property type="entry name" value="Asp_Glu_race"/>
    <property type="match status" value="1"/>
</dbReference>
<evidence type="ECO:0000313" key="1">
    <source>
        <dbReference type="EMBL" id="MBF8184417.1"/>
    </source>
</evidence>
<dbReference type="EMBL" id="JADOGI010000002">
    <property type="protein sequence ID" value="MBF8184417.1"/>
    <property type="molecule type" value="Genomic_DNA"/>
</dbReference>
<dbReference type="GO" id="GO:0047661">
    <property type="term" value="F:amino-acid racemase activity"/>
    <property type="evidence" value="ECO:0007669"/>
    <property type="project" value="InterPro"/>
</dbReference>
<dbReference type="NCBIfam" id="NF005679">
    <property type="entry name" value="PRK07475.1"/>
    <property type="match status" value="1"/>
</dbReference>
<dbReference type="InterPro" id="IPR001920">
    <property type="entry name" value="Asp/Glu_race"/>
</dbReference>
<dbReference type="RefSeq" id="WP_195893392.1">
    <property type="nucleotide sequence ID" value="NZ_JADOGI010000002.1"/>
</dbReference>
<accession>A0A931EWF8</accession>
<reference evidence="1" key="1">
    <citation type="submission" date="2020-11" db="EMBL/GenBank/DDBJ databases">
        <title>Whole-genome analyses of Nonomuraea sp. K274.</title>
        <authorList>
            <person name="Veyisoglu A."/>
        </authorList>
    </citation>
    <scope>NUCLEOTIDE SEQUENCE</scope>
    <source>
        <strain evidence="1">K274</strain>
    </source>
</reference>
<protein>
    <submittedName>
        <fullName evidence="1">Aspartate/glutamate racemase family protein</fullName>
    </submittedName>
</protein>
<evidence type="ECO:0000313" key="2">
    <source>
        <dbReference type="Proteomes" id="UP000605361"/>
    </source>
</evidence>
<comment type="caution">
    <text evidence="1">The sequence shown here is derived from an EMBL/GenBank/DDBJ whole genome shotgun (WGS) entry which is preliminary data.</text>
</comment>
<proteinExistence type="predicted"/>
<keyword evidence="2" id="KW-1185">Reference proteome</keyword>
<gene>
    <name evidence="1" type="ORF">ITP53_01370</name>
</gene>
<dbReference type="AlphaFoldDB" id="A0A931EWF8"/>
<dbReference type="InterPro" id="IPR015942">
    <property type="entry name" value="Asp/Glu/hydantoin_racemase"/>
</dbReference>